<organism evidence="8 9">
    <name type="scientific">Paenibacillus germinis</name>
    <dbReference type="NCBI Taxonomy" id="2654979"/>
    <lineage>
        <taxon>Bacteria</taxon>
        <taxon>Bacillati</taxon>
        <taxon>Bacillota</taxon>
        <taxon>Bacilli</taxon>
        <taxon>Bacillales</taxon>
        <taxon>Paenibacillaceae</taxon>
        <taxon>Paenibacillus</taxon>
    </lineage>
</organism>
<evidence type="ECO:0000259" key="6">
    <source>
        <dbReference type="Pfam" id="PF02465"/>
    </source>
</evidence>
<feature type="domain" description="Flagellar hook-associated protein 2 C-terminal" evidence="7">
    <location>
        <begin position="368"/>
        <end position="641"/>
    </location>
</feature>
<reference evidence="8 9" key="1">
    <citation type="submission" date="2019-10" db="EMBL/GenBank/DDBJ databases">
        <title>Description of Paenibacillus choica sp. nov.</title>
        <authorList>
            <person name="Carlier A."/>
            <person name="Qi S."/>
        </authorList>
    </citation>
    <scope>NUCLEOTIDE SEQUENCE [LARGE SCALE GENOMIC DNA]</scope>
    <source>
        <strain evidence="8 9">LMG 31460</strain>
    </source>
</reference>
<comment type="function">
    <text evidence="5">Required for morphogenesis and for the elongation of the flagellar filament by facilitating polymerization of the flagellin monomers at the tip of growing filament. Forms a capping structure, which prevents flagellin subunits (transported through the central channel of the flagellum) from leaking out without polymerization at the distal end.</text>
</comment>
<evidence type="ECO:0000256" key="5">
    <source>
        <dbReference type="RuleBase" id="RU362066"/>
    </source>
</evidence>
<protein>
    <recommendedName>
        <fullName evidence="5">Flagellar hook-associated protein 2</fullName>
        <shortName evidence="5">HAP2</shortName>
    </recommendedName>
    <alternativeName>
        <fullName evidence="5">Flagellar cap protein</fullName>
    </alternativeName>
</protein>
<evidence type="ECO:0000256" key="1">
    <source>
        <dbReference type="ARBA" id="ARBA00009764"/>
    </source>
</evidence>
<evidence type="ECO:0000256" key="2">
    <source>
        <dbReference type="ARBA" id="ARBA00011255"/>
    </source>
</evidence>
<keyword evidence="3" id="KW-0175">Coiled coil</keyword>
<comment type="similarity">
    <text evidence="1 5">Belongs to the FliD family.</text>
</comment>
<accession>A0ABX1ZEG7</accession>
<dbReference type="Pfam" id="PF02465">
    <property type="entry name" value="FliD_N"/>
    <property type="match status" value="1"/>
</dbReference>
<dbReference type="InterPro" id="IPR010810">
    <property type="entry name" value="Flagellin_hook_IN_motif"/>
</dbReference>
<keyword evidence="4 5" id="KW-0975">Bacterial flagellum</keyword>
<comment type="caution">
    <text evidence="8">The sequence shown here is derived from an EMBL/GenBank/DDBJ whole genome shotgun (WGS) entry which is preliminary data.</text>
</comment>
<keyword evidence="9" id="KW-1185">Reference proteome</keyword>
<dbReference type="InterPro" id="IPR010809">
    <property type="entry name" value="FliD_C"/>
</dbReference>
<evidence type="ECO:0000313" key="8">
    <source>
        <dbReference type="EMBL" id="NOU90383.1"/>
    </source>
</evidence>
<dbReference type="InterPro" id="IPR003481">
    <property type="entry name" value="FliD_N"/>
</dbReference>
<dbReference type="PANTHER" id="PTHR30288">
    <property type="entry name" value="FLAGELLAR CAP/ASSEMBLY PROTEIN FLID"/>
    <property type="match status" value="1"/>
</dbReference>
<proteinExistence type="inferred from homology"/>
<dbReference type="Proteomes" id="UP000658690">
    <property type="component" value="Unassembled WGS sequence"/>
</dbReference>
<feature type="domain" description="Flagellar hook-associated protein 2 N-terminal" evidence="6">
    <location>
        <begin position="11"/>
        <end position="106"/>
    </location>
</feature>
<keyword evidence="8" id="KW-0969">Cilium</keyword>
<dbReference type="PANTHER" id="PTHR30288:SF0">
    <property type="entry name" value="FLAGELLAR HOOK-ASSOCIATED PROTEIN 2"/>
    <property type="match status" value="1"/>
</dbReference>
<dbReference type="Pfam" id="PF07196">
    <property type="entry name" value="Flagellin_IN"/>
    <property type="match status" value="2"/>
</dbReference>
<comment type="subcellular location">
    <subcellularLocation>
        <location evidence="5">Secreted</location>
    </subcellularLocation>
    <subcellularLocation>
        <location evidence="5">Bacterial flagellum</location>
    </subcellularLocation>
</comment>
<evidence type="ECO:0000256" key="4">
    <source>
        <dbReference type="ARBA" id="ARBA00023143"/>
    </source>
</evidence>
<dbReference type="EMBL" id="WHOC01000167">
    <property type="protein sequence ID" value="NOU90383.1"/>
    <property type="molecule type" value="Genomic_DNA"/>
</dbReference>
<gene>
    <name evidence="8" type="primary">fliD</name>
    <name evidence="8" type="ORF">GC102_32285</name>
</gene>
<dbReference type="InterPro" id="IPR040026">
    <property type="entry name" value="FliD"/>
</dbReference>
<keyword evidence="5" id="KW-0964">Secreted</keyword>
<comment type="subunit">
    <text evidence="2 5">Homopentamer.</text>
</comment>
<evidence type="ECO:0000259" key="7">
    <source>
        <dbReference type="Pfam" id="PF07195"/>
    </source>
</evidence>
<dbReference type="Pfam" id="PF07195">
    <property type="entry name" value="FliD_C"/>
    <property type="match status" value="1"/>
</dbReference>
<sequence>MVTRLNGFSGSGIDIDDTVSKLMKAARMPVDKLKQQKQTLEWQRDDYRAMNAKIMDFRNQAFNMKLQSSYQTKKSTSADESIVTVSSTSMAPEGLYSIKVNKLAKSASVTSGAVGKSSDQATMTSLGLTGDTTLTVGGEKGSVTLQVKQTDTIASLVGSVNSKSNITGVSMSYDAAIDKFFFVSSSTGSSAKINLQMKSIGDNDTQNLLNTVLKLPDSQPVPAPVPPIPVATPVANAGQTVTGGVAFTASGVTTLVDNTLTATQKLRISDGTITSDFDISKTTTVGKLIDAINSSDIGKSGVSAYLDSNNKIAFFNPNDSKTLTFSDQTVDTANVLTKLGLDSIDPIPAQQPVVTQNEDYSQYTITGSKAEIEFNGATAMYDTNTFSINGMTFTAKKEQAAADSAVNVTTTRDVEAVYNSIKSFVDKYNELITTVNTELGEKRYRDFQPLTDDQKKDMKEDQIKSWEEKAKSGMLRSDPLLTRGLTNFRTSFSNSVEGLPTGDAKSLAEIGISTSVVVGSSISGGYSDRGKIYLDDTKLKKAIAESPDEVMALFIANDDVKDSDKGDGIATRLYDRADDLMKQITSKAGASTSVESNYLIGKTTKQINSRIDALGYKLDALETRYYKQFTSMEKYMNQMQAQSAQLTQQMG</sequence>
<keyword evidence="8" id="KW-0282">Flagellum</keyword>
<evidence type="ECO:0000256" key="3">
    <source>
        <dbReference type="ARBA" id="ARBA00023054"/>
    </source>
</evidence>
<keyword evidence="8" id="KW-0966">Cell projection</keyword>
<evidence type="ECO:0000313" key="9">
    <source>
        <dbReference type="Proteomes" id="UP000658690"/>
    </source>
</evidence>
<dbReference type="RefSeq" id="WP_171693168.1">
    <property type="nucleotide sequence ID" value="NZ_WHOC01000167.1"/>
</dbReference>
<name>A0ABX1ZEG7_9BACL</name>